<dbReference type="InterPro" id="IPR011034">
    <property type="entry name" value="Formyl_transferase-like_C_sf"/>
</dbReference>
<keyword evidence="3 5" id="KW-0378">Hydrolase</keyword>
<dbReference type="EC" id="3.2.2.-" evidence="5"/>
<dbReference type="KEGG" id="slw:BRW62_06335"/>
<dbReference type="InterPro" id="IPR003180">
    <property type="entry name" value="MPG"/>
</dbReference>
<sequence length="185" mass="20262">MAIALDPEWFARPAPEVAPDLIGCLLVRRHPNGQMYRGRIVETEAYMAGDPACHGYHRQTPRNAPMFAAAGTIYVYQIYGIHHCLNIVSDRPQVASAVLIRALEMITPTLPARSAAGPGKLCHLLAIDRQLSGTVLGEATGLWIEPPPQAVVGTVVQTRRIGISQGQEIPWRWYLQGNAAVSRYS</sequence>
<evidence type="ECO:0000256" key="1">
    <source>
        <dbReference type="ARBA" id="ARBA00009232"/>
    </source>
</evidence>
<evidence type="ECO:0000256" key="4">
    <source>
        <dbReference type="ARBA" id="ARBA00023204"/>
    </source>
</evidence>
<keyword evidence="4 5" id="KW-0234">DNA repair</keyword>
<dbReference type="NCBIfam" id="TIGR00567">
    <property type="entry name" value="3mg"/>
    <property type="match status" value="1"/>
</dbReference>
<comment type="similarity">
    <text evidence="1 5">Belongs to the DNA glycosylase MPG family.</text>
</comment>
<accession>A0A2D2Q1P9</accession>
<dbReference type="InterPro" id="IPR036995">
    <property type="entry name" value="MPG_sf"/>
</dbReference>
<dbReference type="PANTHER" id="PTHR10429:SF0">
    <property type="entry name" value="DNA-3-METHYLADENINE GLYCOSYLASE"/>
    <property type="match status" value="1"/>
</dbReference>
<keyword evidence="7" id="KW-1185">Reference proteome</keyword>
<dbReference type="GO" id="GO:0006284">
    <property type="term" value="P:base-excision repair"/>
    <property type="evidence" value="ECO:0007669"/>
    <property type="project" value="InterPro"/>
</dbReference>
<evidence type="ECO:0000256" key="5">
    <source>
        <dbReference type="HAMAP-Rule" id="MF_00527"/>
    </source>
</evidence>
<dbReference type="AlphaFoldDB" id="A0A2D2Q1P9"/>
<dbReference type="Proteomes" id="UP000231057">
    <property type="component" value="Chromosome"/>
</dbReference>
<protein>
    <recommendedName>
        <fullName evidence="5">Putative 3-methyladenine DNA glycosylase</fullName>
        <ecNumber evidence="5">3.2.2.-</ecNumber>
    </recommendedName>
</protein>
<evidence type="ECO:0000313" key="6">
    <source>
        <dbReference type="EMBL" id="ATS18433.1"/>
    </source>
</evidence>
<dbReference type="GO" id="GO:0003905">
    <property type="term" value="F:alkylbase DNA N-glycosylase activity"/>
    <property type="evidence" value="ECO:0007669"/>
    <property type="project" value="InterPro"/>
</dbReference>
<proteinExistence type="inferred from homology"/>
<evidence type="ECO:0000313" key="7">
    <source>
        <dbReference type="Proteomes" id="UP000231057"/>
    </source>
</evidence>
<evidence type="ECO:0000256" key="3">
    <source>
        <dbReference type="ARBA" id="ARBA00022801"/>
    </source>
</evidence>
<name>A0A2D2Q1P9_PARLV</name>
<dbReference type="Gene3D" id="3.10.300.10">
    <property type="entry name" value="Methylpurine-DNA glycosylase (MPG)"/>
    <property type="match status" value="1"/>
</dbReference>
<dbReference type="EMBL" id="CP018092">
    <property type="protein sequence ID" value="ATS18433.1"/>
    <property type="molecule type" value="Genomic_DNA"/>
</dbReference>
<dbReference type="Pfam" id="PF02245">
    <property type="entry name" value="Pur_DNA_glyco"/>
    <property type="match status" value="1"/>
</dbReference>
<dbReference type="HAMAP" id="MF_00527">
    <property type="entry name" value="3MGH"/>
    <property type="match status" value="1"/>
</dbReference>
<organism evidence="6 7">
    <name type="scientific">Parathermosynechococcus lividus PCC 6715</name>
    <dbReference type="NCBI Taxonomy" id="1917166"/>
    <lineage>
        <taxon>Bacteria</taxon>
        <taxon>Bacillati</taxon>
        <taxon>Cyanobacteriota</taxon>
        <taxon>Cyanophyceae</taxon>
        <taxon>Acaryochloridales</taxon>
        <taxon>Thermosynechococcaceae</taxon>
        <taxon>Parathermosynechococcus</taxon>
    </lineage>
</organism>
<keyword evidence="2 5" id="KW-0227">DNA damage</keyword>
<gene>
    <name evidence="6" type="ORF">BRW62_06335</name>
</gene>
<reference evidence="7" key="2">
    <citation type="journal article" date="2022" name="Front. Microbiol.">
        <title>Comparative Genomic Analysis Revealed Distinct Molecular Components and Organization of CO2-Concentrating Mechanism in Thermophilic Cyanobacteria.</title>
        <authorList>
            <person name="Tang J."/>
            <person name="Zhou H."/>
            <person name="Yao D."/>
            <person name="Riaz S."/>
            <person name="You D."/>
            <person name="Klepacz-Smolka A."/>
            <person name="Daroch M."/>
        </authorList>
    </citation>
    <scope>NUCLEOTIDE SEQUENCE [LARGE SCALE GENOMIC DNA]</scope>
    <source>
        <strain evidence="7">PCC 6715</strain>
    </source>
</reference>
<dbReference type="SUPFAM" id="SSF50486">
    <property type="entry name" value="FMT C-terminal domain-like"/>
    <property type="match status" value="1"/>
</dbReference>
<dbReference type="GO" id="GO:0003677">
    <property type="term" value="F:DNA binding"/>
    <property type="evidence" value="ECO:0007669"/>
    <property type="project" value="InterPro"/>
</dbReference>
<evidence type="ECO:0000256" key="2">
    <source>
        <dbReference type="ARBA" id="ARBA00022763"/>
    </source>
</evidence>
<dbReference type="CDD" id="cd00540">
    <property type="entry name" value="AAG"/>
    <property type="match status" value="1"/>
</dbReference>
<dbReference type="PANTHER" id="PTHR10429">
    <property type="entry name" value="DNA-3-METHYLADENINE GLYCOSYLASE"/>
    <property type="match status" value="1"/>
</dbReference>
<reference evidence="6 7" key="1">
    <citation type="submission" date="2016-11" db="EMBL/GenBank/DDBJ databases">
        <title>Complete genome sequence of thermophilic cyanobacteria strain Synechococcus sp. PCC6715.</title>
        <authorList>
            <person name="Tang J."/>
            <person name="Daroch M."/>
            <person name="Liang Y."/>
            <person name="Jiang D."/>
            <person name="Shah M."/>
        </authorList>
    </citation>
    <scope>NUCLEOTIDE SEQUENCE [LARGE SCALE GENOMIC DNA]</scope>
    <source>
        <strain evidence="6 7">PCC 6715</strain>
    </source>
</reference>
<dbReference type="RefSeq" id="WP_227517633.1">
    <property type="nucleotide sequence ID" value="NZ_CP018092.1"/>
</dbReference>